<organism evidence="1 2">
    <name type="scientific">Methylobacterium brachythecii</name>
    <dbReference type="NCBI Taxonomy" id="1176177"/>
    <lineage>
        <taxon>Bacteria</taxon>
        <taxon>Pseudomonadati</taxon>
        <taxon>Pseudomonadota</taxon>
        <taxon>Alphaproteobacteria</taxon>
        <taxon>Hyphomicrobiales</taxon>
        <taxon>Methylobacteriaceae</taxon>
        <taxon>Methylobacterium</taxon>
    </lineage>
</organism>
<gene>
    <name evidence="1" type="ORF">GGR33_000781</name>
</gene>
<dbReference type="RefSeq" id="WP_284211834.1">
    <property type="nucleotide sequence ID" value="NZ_BSPG01000025.1"/>
</dbReference>
<dbReference type="EMBL" id="JACIDN010000001">
    <property type="protein sequence ID" value="MBB3901301.1"/>
    <property type="molecule type" value="Genomic_DNA"/>
</dbReference>
<dbReference type="Proteomes" id="UP000517759">
    <property type="component" value="Unassembled WGS sequence"/>
</dbReference>
<comment type="caution">
    <text evidence="1">The sequence shown here is derived from an EMBL/GenBank/DDBJ whole genome shotgun (WGS) entry which is preliminary data.</text>
</comment>
<protein>
    <submittedName>
        <fullName evidence="1">Uncharacterized protein</fullName>
    </submittedName>
</protein>
<evidence type="ECO:0000313" key="2">
    <source>
        <dbReference type="Proteomes" id="UP000517759"/>
    </source>
</evidence>
<name>A0A7W6AFI4_9HYPH</name>
<dbReference type="AlphaFoldDB" id="A0A7W6AFI4"/>
<reference evidence="1 2" key="1">
    <citation type="submission" date="2020-08" db="EMBL/GenBank/DDBJ databases">
        <title>Genomic Encyclopedia of Type Strains, Phase IV (KMG-IV): sequencing the most valuable type-strain genomes for metagenomic binning, comparative biology and taxonomic classification.</title>
        <authorList>
            <person name="Goeker M."/>
        </authorList>
    </citation>
    <scope>NUCLEOTIDE SEQUENCE [LARGE SCALE GENOMIC DNA]</scope>
    <source>
        <strain evidence="1 2">DSM 24105</strain>
    </source>
</reference>
<proteinExistence type="predicted"/>
<accession>A0A7W6AFI4</accession>
<sequence length="65" mass="6514">MHHHVVIGAIPRFAITAGSAAPAITPSCAIVSSAEPDAVGKALLALRSAASLDYVCNASSVDLVQ</sequence>
<evidence type="ECO:0000313" key="1">
    <source>
        <dbReference type="EMBL" id="MBB3901301.1"/>
    </source>
</evidence>